<dbReference type="GO" id="GO:0015920">
    <property type="term" value="P:lipopolysaccharide transport"/>
    <property type="evidence" value="ECO:0007669"/>
    <property type="project" value="TreeGrafter"/>
</dbReference>
<dbReference type="PANTHER" id="PTHR33529:SF6">
    <property type="entry name" value="YJGP_YJGQ FAMILY PERMEASE"/>
    <property type="match status" value="1"/>
</dbReference>
<dbReference type="InterPro" id="IPR030922">
    <property type="entry name" value="LptF"/>
</dbReference>
<feature type="transmembrane region" description="Helical" evidence="6">
    <location>
        <begin position="342"/>
        <end position="364"/>
    </location>
</feature>
<dbReference type="RefSeq" id="WP_207678711.1">
    <property type="nucleotide sequence ID" value="NZ_CP061800.1"/>
</dbReference>
<reference evidence="7" key="1">
    <citation type="journal article" date="2021" name="Microb. Physiol.">
        <title>Proteogenomic Insights into the Physiology of Marine, Sulfate-Reducing, Filamentous Desulfonema limicola and Desulfonema magnum.</title>
        <authorList>
            <person name="Schnaars V."/>
            <person name="Wohlbrand L."/>
            <person name="Scheve S."/>
            <person name="Hinrichs C."/>
            <person name="Reinhardt R."/>
            <person name="Rabus R."/>
        </authorList>
    </citation>
    <scope>NUCLEOTIDE SEQUENCE</scope>
    <source>
        <strain evidence="7">4be13</strain>
    </source>
</reference>
<dbReference type="PANTHER" id="PTHR33529">
    <property type="entry name" value="SLR0882 PROTEIN-RELATED"/>
    <property type="match status" value="1"/>
</dbReference>
<feature type="transmembrane region" description="Helical" evidence="6">
    <location>
        <begin position="317"/>
        <end position="336"/>
    </location>
</feature>
<evidence type="ECO:0000256" key="6">
    <source>
        <dbReference type="SAM" id="Phobius"/>
    </source>
</evidence>
<evidence type="ECO:0000256" key="1">
    <source>
        <dbReference type="ARBA" id="ARBA00004651"/>
    </source>
</evidence>
<evidence type="ECO:0000313" key="8">
    <source>
        <dbReference type="Proteomes" id="UP000663722"/>
    </source>
</evidence>
<dbReference type="EMBL" id="CP061800">
    <property type="protein sequence ID" value="QTA90570.1"/>
    <property type="molecule type" value="Genomic_DNA"/>
</dbReference>
<organism evidence="7 8">
    <name type="scientific">Desulfonema magnum</name>
    <dbReference type="NCBI Taxonomy" id="45655"/>
    <lineage>
        <taxon>Bacteria</taxon>
        <taxon>Pseudomonadati</taxon>
        <taxon>Thermodesulfobacteriota</taxon>
        <taxon>Desulfobacteria</taxon>
        <taxon>Desulfobacterales</taxon>
        <taxon>Desulfococcaceae</taxon>
        <taxon>Desulfonema</taxon>
    </lineage>
</organism>
<dbReference type="AlphaFoldDB" id="A0A975GR50"/>
<dbReference type="GO" id="GO:0055085">
    <property type="term" value="P:transmembrane transport"/>
    <property type="evidence" value="ECO:0007669"/>
    <property type="project" value="InterPro"/>
</dbReference>
<gene>
    <name evidence="7" type="ORF">dnm_066300</name>
</gene>
<dbReference type="Pfam" id="PF03739">
    <property type="entry name" value="LptF_LptG"/>
    <property type="match status" value="1"/>
</dbReference>
<dbReference type="NCBIfam" id="TIGR04407">
    <property type="entry name" value="LptF_YjgP"/>
    <property type="match status" value="1"/>
</dbReference>
<keyword evidence="5 6" id="KW-0472">Membrane</keyword>
<feature type="transmembrane region" description="Helical" evidence="6">
    <location>
        <begin position="52"/>
        <end position="81"/>
    </location>
</feature>
<proteinExistence type="predicted"/>
<protein>
    <submittedName>
        <fullName evidence="7">Permease YjgP/YjgQ family protein</fullName>
    </submittedName>
</protein>
<name>A0A975GR50_9BACT</name>
<dbReference type="Proteomes" id="UP000663722">
    <property type="component" value="Chromosome"/>
</dbReference>
<feature type="transmembrane region" description="Helical" evidence="6">
    <location>
        <begin position="12"/>
        <end position="32"/>
    </location>
</feature>
<keyword evidence="2" id="KW-1003">Cell membrane</keyword>
<sequence>MKLNTVIYKYLFKEMLAPFFINVIFFAFVFLLTRILDITNMIVNYKIAVSDVLLIILYSMPHFLIFVIPISVMMTTLLTFLRLSGDNEIIALKAGGVSLYELLPPVFMFCLVGCLLTAGMTVYGSPRGTTALKELTVEVAASNVNIGLKERTFNDYFKDVMIYVNKINAKDKSLTDVFIEDQRNKNLVITIVSPRGELFNEPDKPVFHLRLFNGTVSQVDLENRSVNSIHFETYEVSLDLAGTLSTTKVRKKNRKEMNLDELRQYIKEDTKKDAQYYVILLEWHKRFSIPFACFALGLLAVPLGVRSKSVRRSFGLGLGLAFFLFYYLLLSAGMVFGEAGVYPPLVGMWVPNIVTGGMGLYFLVRTANDRPIWINFFPNLIITRLKSLVTR</sequence>
<keyword evidence="4 6" id="KW-1133">Transmembrane helix</keyword>
<evidence type="ECO:0000256" key="4">
    <source>
        <dbReference type="ARBA" id="ARBA00022989"/>
    </source>
</evidence>
<evidence type="ECO:0000313" key="7">
    <source>
        <dbReference type="EMBL" id="QTA90570.1"/>
    </source>
</evidence>
<dbReference type="InterPro" id="IPR005495">
    <property type="entry name" value="LptG/LptF_permease"/>
</dbReference>
<comment type="subcellular location">
    <subcellularLocation>
        <location evidence="1">Cell membrane</location>
        <topology evidence="1">Multi-pass membrane protein</topology>
    </subcellularLocation>
</comment>
<evidence type="ECO:0000256" key="5">
    <source>
        <dbReference type="ARBA" id="ARBA00023136"/>
    </source>
</evidence>
<accession>A0A975GR50</accession>
<evidence type="ECO:0000256" key="2">
    <source>
        <dbReference type="ARBA" id="ARBA00022475"/>
    </source>
</evidence>
<keyword evidence="8" id="KW-1185">Reference proteome</keyword>
<dbReference type="KEGG" id="dmm:dnm_066300"/>
<evidence type="ECO:0000256" key="3">
    <source>
        <dbReference type="ARBA" id="ARBA00022692"/>
    </source>
</evidence>
<feature type="transmembrane region" description="Helical" evidence="6">
    <location>
        <begin position="102"/>
        <end position="123"/>
    </location>
</feature>
<dbReference type="GO" id="GO:0043190">
    <property type="term" value="C:ATP-binding cassette (ABC) transporter complex"/>
    <property type="evidence" value="ECO:0007669"/>
    <property type="project" value="InterPro"/>
</dbReference>
<keyword evidence="3 6" id="KW-0812">Transmembrane</keyword>